<dbReference type="Proteomes" id="UP001596473">
    <property type="component" value="Unassembled WGS sequence"/>
</dbReference>
<keyword evidence="3 4" id="KW-0067">ATP-binding</keyword>
<feature type="domain" description="ATP-grasp" evidence="5">
    <location>
        <begin position="116"/>
        <end position="313"/>
    </location>
</feature>
<dbReference type="RefSeq" id="WP_380187458.1">
    <property type="nucleotide sequence ID" value="NZ_JBHTBQ010000012.1"/>
</dbReference>
<dbReference type="Gene3D" id="3.40.50.20">
    <property type="match status" value="1"/>
</dbReference>
<evidence type="ECO:0000313" key="6">
    <source>
        <dbReference type="EMBL" id="MFC7419803.1"/>
    </source>
</evidence>
<evidence type="ECO:0000313" key="7">
    <source>
        <dbReference type="Proteomes" id="UP001596473"/>
    </source>
</evidence>
<gene>
    <name evidence="6" type="ORF">ACFQNF_07895</name>
</gene>
<sequence length="358" mass="39226">MQHVWFNKTFSSVAAAISLIREADVLGEYHIVSSHTNPYSAAFQEAHESAVEPSGLQGEVYLAWCLQFCLDHAITIFIPGKEAVLISAERERFEQQGTRVLSVASAEMLELLHDKAAFYQAVDLPLTPPAAFRVVETAEQFEEAYRALKQDHAKLCIKPAKSVFGLGFAVIEEERSSAQLLVEGVQYHIGLDDLRRGFAAMGTFKTMIVMEYLDGHEYSVDCVGDNGRLVCAVPRKKMKQAGRGQMIEMRSDILDSVRQLAKTFGLNGNFNVQFKERAGGLGLLEINPRMSGGIAMACLAGANLPYLALAGFDRGFEHLHVPEVRHGIRVAELGRAAILADAEVQVMAPEAEVSCAAL</sequence>
<evidence type="ECO:0000256" key="2">
    <source>
        <dbReference type="ARBA" id="ARBA00022741"/>
    </source>
</evidence>
<organism evidence="6 7">
    <name type="scientific">Iodobacter arcticus</name>
    <dbReference type="NCBI Taxonomy" id="590593"/>
    <lineage>
        <taxon>Bacteria</taxon>
        <taxon>Pseudomonadati</taxon>
        <taxon>Pseudomonadota</taxon>
        <taxon>Betaproteobacteria</taxon>
        <taxon>Neisseriales</taxon>
        <taxon>Chitinibacteraceae</taxon>
        <taxon>Iodobacter</taxon>
    </lineage>
</organism>
<dbReference type="PANTHER" id="PTHR43585">
    <property type="entry name" value="FUMIPYRROLE BIOSYNTHESIS PROTEIN C"/>
    <property type="match status" value="1"/>
</dbReference>
<protein>
    <submittedName>
        <fullName evidence="6">ATP-grasp domain-containing protein</fullName>
    </submittedName>
</protein>
<dbReference type="PANTHER" id="PTHR43585:SF2">
    <property type="entry name" value="ATP-GRASP ENZYME FSQD"/>
    <property type="match status" value="1"/>
</dbReference>
<evidence type="ECO:0000256" key="4">
    <source>
        <dbReference type="PROSITE-ProRule" id="PRU00409"/>
    </source>
</evidence>
<dbReference type="PROSITE" id="PS00867">
    <property type="entry name" value="CPSASE_2"/>
    <property type="match status" value="1"/>
</dbReference>
<keyword evidence="7" id="KW-1185">Reference proteome</keyword>
<evidence type="ECO:0000256" key="1">
    <source>
        <dbReference type="ARBA" id="ARBA00022598"/>
    </source>
</evidence>
<comment type="caution">
    <text evidence="6">The sequence shown here is derived from an EMBL/GenBank/DDBJ whole genome shotgun (WGS) entry which is preliminary data.</text>
</comment>
<dbReference type="InterPro" id="IPR011226">
    <property type="entry name" value="ATP-grasp_fam"/>
</dbReference>
<keyword evidence="2 4" id="KW-0547">Nucleotide-binding</keyword>
<dbReference type="Pfam" id="PF15632">
    <property type="entry name" value="ATPgrasp_Ter"/>
    <property type="match status" value="1"/>
</dbReference>
<name>A0ABW2QW22_9NEIS</name>
<dbReference type="PROSITE" id="PS50975">
    <property type="entry name" value="ATP_GRASP"/>
    <property type="match status" value="1"/>
</dbReference>
<evidence type="ECO:0000256" key="3">
    <source>
        <dbReference type="ARBA" id="ARBA00022840"/>
    </source>
</evidence>
<dbReference type="InterPro" id="IPR052032">
    <property type="entry name" value="ATP-dep_AA_Ligase"/>
</dbReference>
<dbReference type="SUPFAM" id="SSF56059">
    <property type="entry name" value="Glutathione synthetase ATP-binding domain-like"/>
    <property type="match status" value="1"/>
</dbReference>
<keyword evidence="1" id="KW-0436">Ligase</keyword>
<dbReference type="EMBL" id="JBHTBQ010000012">
    <property type="protein sequence ID" value="MFC7419803.1"/>
    <property type="molecule type" value="Genomic_DNA"/>
</dbReference>
<proteinExistence type="predicted"/>
<accession>A0ABW2QW22</accession>
<dbReference type="InterPro" id="IPR011761">
    <property type="entry name" value="ATP-grasp"/>
</dbReference>
<dbReference type="PIRSF" id="PIRSF029120">
    <property type="entry name" value="UCP029120"/>
    <property type="match status" value="1"/>
</dbReference>
<evidence type="ECO:0000259" key="5">
    <source>
        <dbReference type="PROSITE" id="PS50975"/>
    </source>
</evidence>
<dbReference type="Gene3D" id="3.30.470.20">
    <property type="entry name" value="ATP-grasp fold, B domain"/>
    <property type="match status" value="1"/>
</dbReference>
<dbReference type="InterPro" id="IPR005479">
    <property type="entry name" value="CPAse_ATP-bd"/>
</dbReference>
<reference evidence="7" key="1">
    <citation type="journal article" date="2019" name="Int. J. Syst. Evol. Microbiol.">
        <title>The Global Catalogue of Microorganisms (GCM) 10K type strain sequencing project: providing services to taxonomists for standard genome sequencing and annotation.</title>
        <authorList>
            <consortium name="The Broad Institute Genomics Platform"/>
            <consortium name="The Broad Institute Genome Sequencing Center for Infectious Disease"/>
            <person name="Wu L."/>
            <person name="Ma J."/>
        </authorList>
    </citation>
    <scope>NUCLEOTIDE SEQUENCE [LARGE SCALE GENOMIC DNA]</scope>
    <source>
        <strain evidence="7">CCUG 62945</strain>
    </source>
</reference>